<comment type="similarity">
    <text evidence="1">Belongs to the ParA family. MinD subfamily.</text>
</comment>
<dbReference type="SUPFAM" id="SSF52540">
    <property type="entry name" value="P-loop containing nucleoside triphosphate hydrolases"/>
    <property type="match status" value="1"/>
</dbReference>
<dbReference type="EMBL" id="JBHTND010000001">
    <property type="protein sequence ID" value="MFD1300218.1"/>
    <property type="molecule type" value="Genomic_DNA"/>
</dbReference>
<keyword evidence="6" id="KW-0067">ATP-binding</keyword>
<proteinExistence type="inferred from homology"/>
<name>A0ABW3WSC1_9HYPH</name>
<keyword evidence="4" id="KW-0132">Cell division</keyword>
<comment type="subunit">
    <text evidence="2">Interacts with MinC and FtsZ.</text>
</comment>
<dbReference type="RefSeq" id="WP_238206869.1">
    <property type="nucleotide sequence ID" value="NZ_JBHTND010000001.1"/>
</dbReference>
<dbReference type="Gene3D" id="3.40.50.300">
    <property type="entry name" value="P-loop containing nucleotide triphosphate hydrolases"/>
    <property type="match status" value="1"/>
</dbReference>
<comment type="caution">
    <text evidence="12">The sequence shown here is derived from an EMBL/GenBank/DDBJ whole genome shotgun (WGS) entry which is preliminary data.</text>
</comment>
<dbReference type="CDD" id="cd02036">
    <property type="entry name" value="MinD"/>
    <property type="match status" value="1"/>
</dbReference>
<dbReference type="Pfam" id="PF01656">
    <property type="entry name" value="CbiA"/>
    <property type="match status" value="1"/>
</dbReference>
<evidence type="ECO:0000256" key="6">
    <source>
        <dbReference type="ARBA" id="ARBA00022840"/>
    </source>
</evidence>
<dbReference type="Proteomes" id="UP001597176">
    <property type="component" value="Unassembled WGS sequence"/>
</dbReference>
<dbReference type="InterPro" id="IPR050625">
    <property type="entry name" value="ParA/MinD_ATPase"/>
</dbReference>
<evidence type="ECO:0000256" key="1">
    <source>
        <dbReference type="ARBA" id="ARBA00010257"/>
    </source>
</evidence>
<evidence type="ECO:0000256" key="7">
    <source>
        <dbReference type="ARBA" id="ARBA00023210"/>
    </source>
</evidence>
<comment type="function">
    <text evidence="9">ATPase required for the correct placement of the division site. Cell division inhibitors MinC and MinD act in concert to form an inhibitor capable of blocking formation of the polar Z ring septums. Rapidly oscillates between the poles of the cell to destabilize FtsZ filaments that have formed before they mature into polar Z rings.</text>
</comment>
<dbReference type="PIRSF" id="PIRSF003092">
    <property type="entry name" value="MinD"/>
    <property type="match status" value="1"/>
</dbReference>
<feature type="domain" description="CobQ/CobB/MinD/ParA nucleotide binding" evidence="11">
    <location>
        <begin position="5"/>
        <end position="222"/>
    </location>
</feature>
<sequence>MAKVLVVTSGKGGVGKTTTTAALGAALAQAGQSVAVVDFDVGLRNLDLVMGAERRVVYDLINVVNGDAKLNQALIRDKRLENLSLLPASQTRDKDALTDEGVAKVMDELREKFDWVICDSPAGIERGATLAMRHADLAVVVTNPEVSSVRDSDRIIGLLDSKTLKAERGEIMEKHLILTRYDPARADRGDMLKVDDVLEILSIPLLAIIPESLEVLRASNVGCPVTMNNPLSAPARAYIDAVRRLKGDPVPMTVPSDKKSLLNKLFTRRAA</sequence>
<gene>
    <name evidence="12" type="primary">minD</name>
    <name evidence="12" type="ORF">ACFQ4G_01280</name>
</gene>
<keyword evidence="13" id="KW-1185">Reference proteome</keyword>
<protein>
    <recommendedName>
        <fullName evidence="3">Septum site-determining protein MinD</fullName>
    </recommendedName>
    <alternativeName>
        <fullName evidence="10">Cell division inhibitor MinD</fullName>
    </alternativeName>
</protein>
<keyword evidence="7" id="KW-0717">Septation</keyword>
<dbReference type="InterPro" id="IPR027417">
    <property type="entry name" value="P-loop_NTPase"/>
</dbReference>
<evidence type="ECO:0000259" key="11">
    <source>
        <dbReference type="Pfam" id="PF01656"/>
    </source>
</evidence>
<evidence type="ECO:0000256" key="9">
    <source>
        <dbReference type="ARBA" id="ARBA00025436"/>
    </source>
</evidence>
<accession>A0ABW3WSC1</accession>
<evidence type="ECO:0000256" key="3">
    <source>
        <dbReference type="ARBA" id="ARBA00016887"/>
    </source>
</evidence>
<keyword evidence="5" id="KW-0547">Nucleotide-binding</keyword>
<dbReference type="InterPro" id="IPR002586">
    <property type="entry name" value="CobQ/CobB/MinD/ParA_Nub-bd_dom"/>
</dbReference>
<dbReference type="PANTHER" id="PTHR43384:SF6">
    <property type="entry name" value="SEPTUM SITE-DETERMINING PROTEIN MIND HOMOLOG, CHLOROPLASTIC"/>
    <property type="match status" value="1"/>
</dbReference>
<keyword evidence="8" id="KW-0131">Cell cycle</keyword>
<evidence type="ECO:0000256" key="2">
    <source>
        <dbReference type="ARBA" id="ARBA00011626"/>
    </source>
</evidence>
<evidence type="ECO:0000256" key="8">
    <source>
        <dbReference type="ARBA" id="ARBA00023306"/>
    </source>
</evidence>
<dbReference type="PANTHER" id="PTHR43384">
    <property type="entry name" value="SEPTUM SITE-DETERMINING PROTEIN MIND HOMOLOG, CHLOROPLASTIC-RELATED"/>
    <property type="match status" value="1"/>
</dbReference>
<evidence type="ECO:0000256" key="10">
    <source>
        <dbReference type="ARBA" id="ARBA00032845"/>
    </source>
</evidence>
<evidence type="ECO:0000256" key="5">
    <source>
        <dbReference type="ARBA" id="ARBA00022741"/>
    </source>
</evidence>
<dbReference type="NCBIfam" id="TIGR01968">
    <property type="entry name" value="minD_bact"/>
    <property type="match status" value="1"/>
</dbReference>
<reference evidence="13" key="1">
    <citation type="journal article" date="2019" name="Int. J. Syst. Evol. Microbiol.">
        <title>The Global Catalogue of Microorganisms (GCM) 10K type strain sequencing project: providing services to taxonomists for standard genome sequencing and annotation.</title>
        <authorList>
            <consortium name="The Broad Institute Genomics Platform"/>
            <consortium name="The Broad Institute Genome Sequencing Center for Infectious Disease"/>
            <person name="Wu L."/>
            <person name="Ma J."/>
        </authorList>
    </citation>
    <scope>NUCLEOTIDE SEQUENCE [LARGE SCALE GENOMIC DNA]</scope>
    <source>
        <strain evidence="13">CCUG 56108</strain>
    </source>
</reference>
<evidence type="ECO:0000313" key="12">
    <source>
        <dbReference type="EMBL" id="MFD1300218.1"/>
    </source>
</evidence>
<evidence type="ECO:0000256" key="4">
    <source>
        <dbReference type="ARBA" id="ARBA00022618"/>
    </source>
</evidence>
<evidence type="ECO:0000313" key="13">
    <source>
        <dbReference type="Proteomes" id="UP001597176"/>
    </source>
</evidence>
<organism evidence="12 13">
    <name type="scientific">Methylobacterium marchantiae</name>
    <dbReference type="NCBI Taxonomy" id="600331"/>
    <lineage>
        <taxon>Bacteria</taxon>
        <taxon>Pseudomonadati</taxon>
        <taxon>Pseudomonadota</taxon>
        <taxon>Alphaproteobacteria</taxon>
        <taxon>Hyphomicrobiales</taxon>
        <taxon>Methylobacteriaceae</taxon>
        <taxon>Methylobacterium</taxon>
    </lineage>
</organism>
<dbReference type="InterPro" id="IPR010223">
    <property type="entry name" value="MinD"/>
</dbReference>
<dbReference type="InterPro" id="IPR025501">
    <property type="entry name" value="MinD_FleN"/>
</dbReference>